<dbReference type="EMBL" id="JACGCM010000223">
    <property type="protein sequence ID" value="KAF6174907.1"/>
    <property type="molecule type" value="Genomic_DNA"/>
</dbReference>
<evidence type="ECO:0000313" key="2">
    <source>
        <dbReference type="EMBL" id="KAF6174907.1"/>
    </source>
</evidence>
<accession>A0A7J7P630</accession>
<dbReference type="InterPro" id="IPR036010">
    <property type="entry name" value="2Fe-2S_ferredoxin-like_sf"/>
</dbReference>
<organism evidence="2 3">
    <name type="scientific">Kingdonia uniflora</name>
    <dbReference type="NCBI Taxonomy" id="39325"/>
    <lineage>
        <taxon>Eukaryota</taxon>
        <taxon>Viridiplantae</taxon>
        <taxon>Streptophyta</taxon>
        <taxon>Embryophyta</taxon>
        <taxon>Tracheophyta</taxon>
        <taxon>Spermatophyta</taxon>
        <taxon>Magnoliopsida</taxon>
        <taxon>Ranunculales</taxon>
        <taxon>Circaeasteraceae</taxon>
        <taxon>Kingdonia</taxon>
    </lineage>
</organism>
<proteinExistence type="predicted"/>
<dbReference type="Gene3D" id="3.10.20.30">
    <property type="match status" value="1"/>
</dbReference>
<dbReference type="OrthoDB" id="8300278at2759"/>
<gene>
    <name evidence="2" type="ORF">GIB67_026395</name>
</gene>
<keyword evidence="3" id="KW-1185">Reference proteome</keyword>
<dbReference type="InterPro" id="IPR012675">
    <property type="entry name" value="Beta-grasp_dom_sf"/>
</dbReference>
<keyword evidence="1" id="KW-0472">Membrane</keyword>
<keyword evidence="1" id="KW-1133">Transmembrane helix</keyword>
<name>A0A7J7P630_9MAGN</name>
<dbReference type="AlphaFoldDB" id="A0A7J7P630"/>
<keyword evidence="1" id="KW-0812">Transmembrane</keyword>
<feature type="transmembrane region" description="Helical" evidence="1">
    <location>
        <begin position="376"/>
        <end position="396"/>
    </location>
</feature>
<dbReference type="SUPFAM" id="SSF54292">
    <property type="entry name" value="2Fe-2S ferredoxin-like"/>
    <property type="match status" value="1"/>
</dbReference>
<evidence type="ECO:0000313" key="3">
    <source>
        <dbReference type="Proteomes" id="UP000541444"/>
    </source>
</evidence>
<reference evidence="2 3" key="1">
    <citation type="journal article" date="2020" name="IScience">
        <title>Genome Sequencing of the Endangered Kingdonia uniflora (Circaeasteraceae, Ranunculales) Reveals Potential Mechanisms of Evolutionary Specialization.</title>
        <authorList>
            <person name="Sun Y."/>
            <person name="Deng T."/>
            <person name="Zhang A."/>
            <person name="Moore M.J."/>
            <person name="Landis J.B."/>
            <person name="Lin N."/>
            <person name="Zhang H."/>
            <person name="Zhang X."/>
            <person name="Huang J."/>
            <person name="Zhang X."/>
            <person name="Sun H."/>
            <person name="Wang H."/>
        </authorList>
    </citation>
    <scope>NUCLEOTIDE SEQUENCE [LARGE SCALE GENOMIC DNA]</scope>
    <source>
        <strain evidence="2">TB1705</strain>
        <tissue evidence="2">Leaf</tissue>
    </source>
</reference>
<dbReference type="Proteomes" id="UP000541444">
    <property type="component" value="Unassembled WGS sequence"/>
</dbReference>
<evidence type="ECO:0000256" key="1">
    <source>
        <dbReference type="SAM" id="Phobius"/>
    </source>
</evidence>
<protein>
    <submittedName>
        <fullName evidence="2">Uncharacterized protein</fullName>
    </submittedName>
</protein>
<sequence>MEEGRNNLVFAINGVRFEVLKIDPSTTMLEFIRTQTRYKGTKPSCGEGSFAMVQNLFGLLFGSISKEATNVACSDNPSSDSREVEKTSTDIGACPKTVNVQDLKQPMAFLLSAVAETGLVSLPSLLTAVLDITLGLAVTGVLKVLNNLALLDITLLQGMLLSQVLESRIEKMRSTYTLGVRAMKELNDTLQKKSSSNLEQIKSTFYAQTKAVENFMSTAVSEYEVIIRDIKNSLDEQKQVVTLSAQQQEEGLQRSLVSAQVISEATTDFFNDLCHHSSIFLTTIEQNSNKVDSSRKHWEDAQLGINHLIKCSTAEIDSIVADKCSGNQVAFENFVSVSSSTDAEFNSRACDLLTTVNGFWRIMLLLWWSLYHLNTLPLFQLMYLLMCFGVTWIPVYF</sequence>
<dbReference type="GO" id="GO:0051536">
    <property type="term" value="F:iron-sulfur cluster binding"/>
    <property type="evidence" value="ECO:0007669"/>
    <property type="project" value="InterPro"/>
</dbReference>
<comment type="caution">
    <text evidence="2">The sequence shown here is derived from an EMBL/GenBank/DDBJ whole genome shotgun (WGS) entry which is preliminary data.</text>
</comment>